<accession>A0ABN1PD43</accession>
<evidence type="ECO:0000313" key="2">
    <source>
        <dbReference type="Proteomes" id="UP001500542"/>
    </source>
</evidence>
<gene>
    <name evidence="1" type="ORF">GCM10009554_06620</name>
</gene>
<evidence type="ECO:0008006" key="3">
    <source>
        <dbReference type="Google" id="ProtNLM"/>
    </source>
</evidence>
<keyword evidence="2" id="KW-1185">Reference proteome</keyword>
<organism evidence="1 2">
    <name type="scientific">Kribbella koreensis</name>
    <dbReference type="NCBI Taxonomy" id="57909"/>
    <lineage>
        <taxon>Bacteria</taxon>
        <taxon>Bacillati</taxon>
        <taxon>Actinomycetota</taxon>
        <taxon>Actinomycetes</taxon>
        <taxon>Propionibacteriales</taxon>
        <taxon>Kribbellaceae</taxon>
        <taxon>Kribbella</taxon>
    </lineage>
</organism>
<evidence type="ECO:0000313" key="1">
    <source>
        <dbReference type="EMBL" id="GAA0926426.1"/>
    </source>
</evidence>
<protein>
    <recommendedName>
        <fullName evidence="3">SMI1/KNR4 family protein</fullName>
    </recommendedName>
</protein>
<proteinExistence type="predicted"/>
<dbReference type="Proteomes" id="UP001500542">
    <property type="component" value="Unassembled WGS sequence"/>
</dbReference>
<reference evidence="1 2" key="1">
    <citation type="journal article" date="2019" name="Int. J. Syst. Evol. Microbiol.">
        <title>The Global Catalogue of Microorganisms (GCM) 10K type strain sequencing project: providing services to taxonomists for standard genome sequencing and annotation.</title>
        <authorList>
            <consortium name="The Broad Institute Genomics Platform"/>
            <consortium name="The Broad Institute Genome Sequencing Center for Infectious Disease"/>
            <person name="Wu L."/>
            <person name="Ma J."/>
        </authorList>
    </citation>
    <scope>NUCLEOTIDE SEQUENCE [LARGE SCALE GENOMIC DNA]</scope>
    <source>
        <strain evidence="1 2">JCM 10977</strain>
    </source>
</reference>
<dbReference type="EMBL" id="BAAAHK010000002">
    <property type="protein sequence ID" value="GAA0926426.1"/>
    <property type="molecule type" value="Genomic_DNA"/>
</dbReference>
<sequence length="204" mass="22244">MARVPPGIGVPDPLRMLFEWVDINGFVHTDEDGELWGSLSDDPFNGPGSYLLLRGNTTDEVGDRLAGWLAPVRDGVPVLWPFCRTGGDGSMAALWRAPDGRDLIVHLASGSGSLLMCVLGEDAVDFLRLLAIGYKEVCWNDDWSEPPVPEPGGEVANLPYRHWVETSFGVDIPATGLEIIPNPAEWGDEDTTDIWCRAVNETGE</sequence>
<name>A0ABN1PD43_9ACTN</name>
<comment type="caution">
    <text evidence="1">The sequence shown here is derived from an EMBL/GenBank/DDBJ whole genome shotgun (WGS) entry which is preliminary data.</text>
</comment>